<dbReference type="SUPFAM" id="SSF54980">
    <property type="entry name" value="EF-G C-terminal domain-like"/>
    <property type="match status" value="2"/>
</dbReference>
<dbReference type="PANTHER" id="PTHR42908:SF10">
    <property type="entry name" value="EUKARYOTIC TRANSLATION ELONGATION FACTOR 2"/>
    <property type="match status" value="1"/>
</dbReference>
<dbReference type="InterPro" id="IPR035647">
    <property type="entry name" value="EFG_III/V"/>
</dbReference>
<organism evidence="7 9">
    <name type="scientific">Didymodactylos carnosus</name>
    <dbReference type="NCBI Taxonomy" id="1234261"/>
    <lineage>
        <taxon>Eukaryota</taxon>
        <taxon>Metazoa</taxon>
        <taxon>Spiralia</taxon>
        <taxon>Gnathifera</taxon>
        <taxon>Rotifera</taxon>
        <taxon>Eurotatoria</taxon>
        <taxon>Bdelloidea</taxon>
        <taxon>Philodinida</taxon>
        <taxon>Philodinidae</taxon>
        <taxon>Didymodactylos</taxon>
    </lineage>
</organism>
<gene>
    <name evidence="7" type="ORF">OVA965_LOCUS18752</name>
    <name evidence="8" type="ORF">TMI583_LOCUS18765</name>
</gene>
<dbReference type="PROSITE" id="PS50060">
    <property type="entry name" value="MAM_2"/>
    <property type="match status" value="2"/>
</dbReference>
<dbReference type="FunFam" id="3.30.70.870:FF:000002">
    <property type="entry name" value="Translation elongation factor 2"/>
    <property type="match status" value="1"/>
</dbReference>
<comment type="caution">
    <text evidence="7">The sequence shown here is derived from an EMBL/GenBank/DDBJ whole genome shotgun (WGS) entry which is preliminary data.</text>
</comment>
<accession>A0A8S2E818</accession>
<dbReference type="GO" id="GO:1990904">
    <property type="term" value="C:ribonucleoprotein complex"/>
    <property type="evidence" value="ECO:0007669"/>
    <property type="project" value="TreeGrafter"/>
</dbReference>
<dbReference type="CDD" id="cd06263">
    <property type="entry name" value="MAM"/>
    <property type="match status" value="1"/>
</dbReference>
<dbReference type="InterPro" id="IPR009000">
    <property type="entry name" value="Transl_B-barrel_sf"/>
</dbReference>
<keyword evidence="4" id="KW-0648">Protein biosynthesis</keyword>
<dbReference type="GO" id="GO:0005829">
    <property type="term" value="C:cytosol"/>
    <property type="evidence" value="ECO:0007669"/>
    <property type="project" value="TreeGrafter"/>
</dbReference>
<dbReference type="SUPFAM" id="SSF50447">
    <property type="entry name" value="Translation proteins"/>
    <property type="match status" value="1"/>
</dbReference>
<dbReference type="FunFam" id="2.40.30.10:FF:000010">
    <property type="entry name" value="Translation elongation factor 2"/>
    <property type="match status" value="1"/>
</dbReference>
<dbReference type="PANTHER" id="PTHR42908">
    <property type="entry name" value="TRANSLATION ELONGATION FACTOR-RELATED"/>
    <property type="match status" value="1"/>
</dbReference>
<dbReference type="GO" id="GO:0005525">
    <property type="term" value="F:GTP binding"/>
    <property type="evidence" value="ECO:0007669"/>
    <property type="project" value="UniProtKB-KW"/>
</dbReference>
<dbReference type="CDD" id="cd04096">
    <property type="entry name" value="eEF2_snRNP_like_C"/>
    <property type="match status" value="1"/>
</dbReference>
<keyword evidence="3" id="KW-0251">Elongation factor</keyword>
<dbReference type="FunFam" id="3.30.230.10:FF:000006">
    <property type="entry name" value="Translation elongation factor 2"/>
    <property type="match status" value="1"/>
</dbReference>
<dbReference type="SUPFAM" id="SSF54211">
    <property type="entry name" value="Ribosomal protein S5 domain 2-like"/>
    <property type="match status" value="1"/>
</dbReference>
<dbReference type="InterPro" id="IPR014721">
    <property type="entry name" value="Ribsml_uS5_D2-typ_fold_subgr"/>
</dbReference>
<dbReference type="EMBL" id="CAJNOK010009420">
    <property type="protein sequence ID" value="CAF1089676.1"/>
    <property type="molecule type" value="Genomic_DNA"/>
</dbReference>
<dbReference type="InterPro" id="IPR000998">
    <property type="entry name" value="MAM_dom"/>
</dbReference>
<dbReference type="InterPro" id="IPR013320">
    <property type="entry name" value="ConA-like_dom_sf"/>
</dbReference>
<dbReference type="Pfam" id="PF03144">
    <property type="entry name" value="GTP_EFTU_D2"/>
    <property type="match status" value="1"/>
</dbReference>
<dbReference type="EMBL" id="CAJOBA010009438">
    <property type="protein sequence ID" value="CAF3851398.1"/>
    <property type="molecule type" value="Genomic_DNA"/>
</dbReference>
<dbReference type="Gene3D" id="3.30.70.870">
    <property type="entry name" value="Elongation Factor G (Translational Gtpase), domain 3"/>
    <property type="match status" value="1"/>
</dbReference>
<evidence type="ECO:0000256" key="2">
    <source>
        <dbReference type="ARBA" id="ARBA00022741"/>
    </source>
</evidence>
<evidence type="ECO:0000259" key="6">
    <source>
        <dbReference type="PROSITE" id="PS50060"/>
    </source>
</evidence>
<dbReference type="Proteomes" id="UP000677228">
    <property type="component" value="Unassembled WGS sequence"/>
</dbReference>
<dbReference type="AlphaFoldDB" id="A0A8S2E818"/>
<evidence type="ECO:0000256" key="3">
    <source>
        <dbReference type="ARBA" id="ARBA00022768"/>
    </source>
</evidence>
<dbReference type="CDD" id="cd01681">
    <property type="entry name" value="aeEF2_snRNP_like_IV"/>
    <property type="match status" value="1"/>
</dbReference>
<dbReference type="GO" id="GO:0016020">
    <property type="term" value="C:membrane"/>
    <property type="evidence" value="ECO:0007669"/>
    <property type="project" value="InterPro"/>
</dbReference>
<keyword evidence="1" id="KW-0963">Cytoplasm</keyword>
<protein>
    <recommendedName>
        <fullName evidence="6">MAM domain-containing protein</fullName>
    </recommendedName>
</protein>
<dbReference type="Pfam" id="PF00679">
    <property type="entry name" value="EFG_C"/>
    <property type="match status" value="1"/>
</dbReference>
<dbReference type="SUPFAM" id="SSF49899">
    <property type="entry name" value="Concanavalin A-like lectins/glucanases"/>
    <property type="match status" value="2"/>
</dbReference>
<dbReference type="CDD" id="cd16261">
    <property type="entry name" value="EF2_snRNP_III"/>
    <property type="match status" value="1"/>
</dbReference>
<dbReference type="InterPro" id="IPR005517">
    <property type="entry name" value="Transl_elong_EFG/EF2_IV"/>
</dbReference>
<proteinExistence type="predicted"/>
<dbReference type="Gene3D" id="2.40.30.10">
    <property type="entry name" value="Translation factors"/>
    <property type="match status" value="1"/>
</dbReference>
<feature type="domain" description="MAM" evidence="6">
    <location>
        <begin position="671"/>
        <end position="853"/>
    </location>
</feature>
<dbReference type="InterPro" id="IPR004161">
    <property type="entry name" value="EFTu-like_2"/>
</dbReference>
<dbReference type="GO" id="GO:0003746">
    <property type="term" value="F:translation elongation factor activity"/>
    <property type="evidence" value="ECO:0007669"/>
    <property type="project" value="UniProtKB-KW"/>
</dbReference>
<evidence type="ECO:0000313" key="8">
    <source>
        <dbReference type="EMBL" id="CAF3851398.1"/>
    </source>
</evidence>
<dbReference type="FunFam" id="3.30.70.240:FF:000003">
    <property type="entry name" value="Translation elongation factor 2"/>
    <property type="match status" value="1"/>
</dbReference>
<feature type="domain" description="MAM" evidence="6">
    <location>
        <begin position="509"/>
        <end position="646"/>
    </location>
</feature>
<name>A0A8S2E818_9BILA</name>
<keyword evidence="2" id="KW-0547">Nucleotide-binding</keyword>
<dbReference type="Proteomes" id="UP000682733">
    <property type="component" value="Unassembled WGS sequence"/>
</dbReference>
<dbReference type="SMART" id="SM00137">
    <property type="entry name" value="MAM"/>
    <property type="match status" value="1"/>
</dbReference>
<dbReference type="InterPro" id="IPR020568">
    <property type="entry name" value="Ribosomal_Su5_D2-typ_SF"/>
</dbReference>
<dbReference type="GO" id="GO:0003924">
    <property type="term" value="F:GTPase activity"/>
    <property type="evidence" value="ECO:0007669"/>
    <property type="project" value="TreeGrafter"/>
</dbReference>
<dbReference type="Pfam" id="PF03764">
    <property type="entry name" value="EFG_IV"/>
    <property type="match status" value="1"/>
</dbReference>
<dbReference type="Gene3D" id="3.30.70.240">
    <property type="match status" value="1"/>
</dbReference>
<evidence type="ECO:0000313" key="9">
    <source>
        <dbReference type="Proteomes" id="UP000677228"/>
    </source>
</evidence>
<keyword evidence="5" id="KW-0342">GTP-binding</keyword>
<dbReference type="Pfam" id="PF00629">
    <property type="entry name" value="MAM"/>
    <property type="match status" value="2"/>
</dbReference>
<sequence length="853" mass="95644">PQDDEAFLGIKGCDPLAPLMMYISKMVPTSDKGRFYAFGRVFSGCVQTGQKARIMGPNYVPGKKEDLYVKNIQRTILMMGRYTEPIEDVPCGNICGLVGVDQYLVKTGTITTFENAHNLRVMKFSVSPVVRVAVEPKNPADLPKLVEGLKRLAKSDPMVQCIIEESGEHIVAGAGELHLEICLKDLEEDHACIPIKVSDPVVSYRETVSDESDIMCLSKSPNKHNRLYMKARPMPDGLAEDIDKGEVTPRQEFKSRARYLNEKYEYDVNEARKIWCFGPEGTGPNILMDCTKGVQYLNEIKDSCVAGFQWATKEGPLAEENVRGVRFDIHDVTLHADAIHRGGGQIIPTARRVLYACMLTAKPRLHEPVYLCEVQCPEAAVGGIYGVLNRRRGHVFEEHQVTGTPMFIVKAYLPVNESFGFTADLRSNTGGQAFPQCVFDHWQMMTQDPFEPGSKLKTIVDDIRKRKGLKEGIPPVDDYLDKFWWVLIVILHLDSMFFVHLGYVAAVTVTCDFELDECAWTRDKKWLLAESGTGYLCTNSTLGGHYALFSGSATTATDPSGHMNTSFTLNESQMLSFWYYMNGNQIGTLALILNGHIMWSKTGRQSSQWLNANITLPTRELLNIEFVANRSDLGKSSDIAIDDIVLHGEAIPSTRTPRTRPTTTPRARSNASCDFDYDRGTCGWRIESNNEWKVVEGKGVDVQIGPGSDYSSIMRKTLDDKNCEMPYTEGHTRYYCMIRSNVLQCKTNNNKDWTKCSKGYYIQIESGNLTSPGASAQFTSPTLDAVTQSACVMFQYNIAGTDDDILNVYIRDFWSDRDTHVWSRHGTSNPDRWNSGEAPLEIDMSSTNTKYQV</sequence>
<evidence type="ECO:0000313" key="7">
    <source>
        <dbReference type="EMBL" id="CAF1089676.1"/>
    </source>
</evidence>
<feature type="non-terminal residue" evidence="7">
    <location>
        <position position="1"/>
    </location>
</feature>
<dbReference type="Gene3D" id="3.30.230.10">
    <property type="match status" value="1"/>
</dbReference>
<evidence type="ECO:0000256" key="1">
    <source>
        <dbReference type="ARBA" id="ARBA00022490"/>
    </source>
</evidence>
<evidence type="ECO:0000256" key="5">
    <source>
        <dbReference type="ARBA" id="ARBA00023134"/>
    </source>
</evidence>
<dbReference type="GO" id="GO:0043022">
    <property type="term" value="F:ribosome binding"/>
    <property type="evidence" value="ECO:0007669"/>
    <property type="project" value="TreeGrafter"/>
</dbReference>
<dbReference type="CDD" id="cd03700">
    <property type="entry name" value="EF2_snRNP_like_II"/>
    <property type="match status" value="1"/>
</dbReference>
<dbReference type="Gene3D" id="2.60.120.200">
    <property type="match status" value="2"/>
</dbReference>
<dbReference type="Pfam" id="PF14492">
    <property type="entry name" value="EFG_III"/>
    <property type="match status" value="1"/>
</dbReference>
<evidence type="ECO:0000256" key="4">
    <source>
        <dbReference type="ARBA" id="ARBA00022917"/>
    </source>
</evidence>
<dbReference type="InterPro" id="IPR041095">
    <property type="entry name" value="EFG_II"/>
</dbReference>
<dbReference type="SMART" id="SM00889">
    <property type="entry name" value="EFG_IV"/>
    <property type="match status" value="1"/>
</dbReference>
<dbReference type="InterPro" id="IPR000640">
    <property type="entry name" value="EFG_V-like"/>
</dbReference>
<reference evidence="7" key="1">
    <citation type="submission" date="2021-02" db="EMBL/GenBank/DDBJ databases">
        <authorList>
            <person name="Nowell W R."/>
        </authorList>
    </citation>
    <scope>NUCLEOTIDE SEQUENCE</scope>
</reference>
<dbReference type="SMART" id="SM00838">
    <property type="entry name" value="EFG_C"/>
    <property type="match status" value="1"/>
</dbReference>